<evidence type="ECO:0000256" key="1">
    <source>
        <dbReference type="ARBA" id="ARBA00002388"/>
    </source>
</evidence>
<dbReference type="EMBL" id="OCST01000006">
    <property type="protein sequence ID" value="SOE73530.1"/>
    <property type="molecule type" value="Genomic_DNA"/>
</dbReference>
<dbReference type="PANTHER" id="PTHR45625">
    <property type="entry name" value="PEPTIDYL-PROLYL CIS-TRANS ISOMERASE-RELATED"/>
    <property type="match status" value="1"/>
</dbReference>
<evidence type="ECO:0000256" key="3">
    <source>
        <dbReference type="SAM" id="Phobius"/>
    </source>
</evidence>
<sequence>MAQSKSTDRAARDARERLRLYKARQTVHEHGRKRRSRDNLIAIIGVLAVIALVTGAQLFYFNGGPGTATPVPTSTPTDTATAAPEGQNVGDVPDPAVAEGRTWTGNLTLNDVQLGISLDGALAPQAVASLVTDAAAGYYVGKTCHRLVSSPTAGLLQCGSADGTGATDSTYSFGPLENTAPGGIYPAGSIAMARAGDNAYSNGRQFFIVYADATLPDDSVGGYTIVGSVTSGLDQFMASIADAGVVDGAADGAPVVPTSITGFTIQ</sequence>
<gene>
    <name evidence="5" type="ORF">SAMN06296378_2753</name>
</gene>
<accession>A0A2C9A2H8</accession>
<feature type="domain" description="PPIase cyclophilin-type" evidence="4">
    <location>
        <begin position="113"/>
        <end position="265"/>
    </location>
</feature>
<dbReference type="GO" id="GO:0003755">
    <property type="term" value="F:peptidyl-prolyl cis-trans isomerase activity"/>
    <property type="evidence" value="ECO:0007669"/>
    <property type="project" value="InterPro"/>
</dbReference>
<keyword evidence="3" id="KW-0472">Membrane</keyword>
<dbReference type="InterPro" id="IPR029000">
    <property type="entry name" value="Cyclophilin-like_dom_sf"/>
</dbReference>
<dbReference type="AlphaFoldDB" id="A0A2C9A2H8"/>
<feature type="region of interest" description="Disordered" evidence="2">
    <location>
        <begin position="70"/>
        <end position="96"/>
    </location>
</feature>
<reference evidence="5 6" key="1">
    <citation type="submission" date="2017-09" db="EMBL/GenBank/DDBJ databases">
        <authorList>
            <person name="Ehlers B."/>
            <person name="Leendertz F.H."/>
        </authorList>
    </citation>
    <scope>NUCLEOTIDE SEQUENCE [LARGE SCALE GENOMIC DNA]</scope>
    <source>
        <strain evidence="5 6">CGMCC 1.05381</strain>
    </source>
</reference>
<proteinExistence type="predicted"/>
<dbReference type="RefSeq" id="WP_229671183.1">
    <property type="nucleotide sequence ID" value="NZ_BMLC01000001.1"/>
</dbReference>
<evidence type="ECO:0000256" key="2">
    <source>
        <dbReference type="SAM" id="MobiDB-lite"/>
    </source>
</evidence>
<dbReference type="PANTHER" id="PTHR45625:SF3">
    <property type="entry name" value="PEPTIDYL-PROLYL CIS-TRANS ISOMERASE B-RELATED"/>
    <property type="match status" value="1"/>
</dbReference>
<keyword evidence="3" id="KW-1133">Transmembrane helix</keyword>
<dbReference type="Gene3D" id="2.40.100.10">
    <property type="entry name" value="Cyclophilin-like"/>
    <property type="match status" value="1"/>
</dbReference>
<keyword evidence="3" id="KW-0812">Transmembrane</keyword>
<evidence type="ECO:0000313" key="6">
    <source>
        <dbReference type="Proteomes" id="UP000219440"/>
    </source>
</evidence>
<evidence type="ECO:0000259" key="4">
    <source>
        <dbReference type="PROSITE" id="PS50072"/>
    </source>
</evidence>
<feature type="compositionally biased region" description="Low complexity" evidence="2">
    <location>
        <begin position="70"/>
        <end position="86"/>
    </location>
</feature>
<organism evidence="5 6">
    <name type="scientific">Salinibacterium xinjiangense</name>
    <dbReference type="NCBI Taxonomy" id="386302"/>
    <lineage>
        <taxon>Bacteria</taxon>
        <taxon>Bacillati</taxon>
        <taxon>Actinomycetota</taxon>
        <taxon>Actinomycetes</taxon>
        <taxon>Micrococcales</taxon>
        <taxon>Microbacteriaceae</taxon>
        <taxon>Salinibacterium</taxon>
    </lineage>
</organism>
<dbReference type="InterPro" id="IPR044666">
    <property type="entry name" value="Cyclophilin_A-like"/>
</dbReference>
<comment type="function">
    <text evidence="1">PPIases accelerate the folding of proteins. It catalyzes the cis-trans isomerization of proline imidic peptide bonds in oligopeptides.</text>
</comment>
<keyword evidence="6" id="KW-1185">Reference proteome</keyword>
<keyword evidence="5" id="KW-0413">Isomerase</keyword>
<evidence type="ECO:0000313" key="5">
    <source>
        <dbReference type="EMBL" id="SOE73530.1"/>
    </source>
</evidence>
<dbReference type="Pfam" id="PF00160">
    <property type="entry name" value="Pro_isomerase"/>
    <property type="match status" value="1"/>
</dbReference>
<dbReference type="PROSITE" id="PS50072">
    <property type="entry name" value="CSA_PPIASE_2"/>
    <property type="match status" value="1"/>
</dbReference>
<name>A0A2C9A2H8_9MICO</name>
<dbReference type="SUPFAM" id="SSF50891">
    <property type="entry name" value="Cyclophilin-like"/>
    <property type="match status" value="1"/>
</dbReference>
<dbReference type="InterPro" id="IPR002130">
    <property type="entry name" value="Cyclophilin-type_PPIase_dom"/>
</dbReference>
<feature type="transmembrane region" description="Helical" evidence="3">
    <location>
        <begin position="40"/>
        <end position="61"/>
    </location>
</feature>
<dbReference type="Proteomes" id="UP000219440">
    <property type="component" value="Unassembled WGS sequence"/>
</dbReference>
<protein>
    <submittedName>
        <fullName evidence="5">Peptidyl-prolyl cis-trans isomerase B (Cyclophilin B)</fullName>
    </submittedName>
</protein>